<keyword evidence="7" id="KW-0560">Oxidoreductase</keyword>
<comment type="cofactor">
    <cofactor evidence="1">
        <name>FAD</name>
        <dbReference type="ChEBI" id="CHEBI:57692"/>
    </cofactor>
</comment>
<evidence type="ECO:0000256" key="5">
    <source>
        <dbReference type="ARBA" id="ARBA00022630"/>
    </source>
</evidence>
<keyword evidence="10" id="KW-1185">Reference proteome</keyword>
<dbReference type="InterPro" id="IPR050281">
    <property type="entry name" value="Flavin_monoamine_oxidase"/>
</dbReference>
<sequence length="146" mass="17017">VESGISNKLFLAWNSPWWGSDKPLDLHIYWKNFNLPKEMDWVMSIVRCSSTPQRPNMVEMIVTGDASLTMEEMAPEKIIGHLIYFLKRVSKREDIPLPNFFHRSKWNSNPWTRGSYGSYLTTEGETERGIRSRRSLAPKIIDSRGR</sequence>
<dbReference type="Pfam" id="PF01593">
    <property type="entry name" value="Amino_oxidase"/>
    <property type="match status" value="1"/>
</dbReference>
<name>A0AAV2SLH7_MEGNR</name>
<dbReference type="Gene3D" id="3.90.660.10">
    <property type="match status" value="1"/>
</dbReference>
<feature type="non-terminal residue" evidence="9">
    <location>
        <position position="146"/>
    </location>
</feature>
<evidence type="ECO:0000256" key="1">
    <source>
        <dbReference type="ARBA" id="ARBA00001974"/>
    </source>
</evidence>
<comment type="similarity">
    <text evidence="3">Belongs to the flavin monoamine oxidase family.</text>
</comment>
<dbReference type="PANTHER" id="PTHR10742:SF405">
    <property type="entry name" value="PEROXISOMAL N(1)-ACETYL-SPERMINE_SPERMIDINE OXIDASE"/>
    <property type="match status" value="1"/>
</dbReference>
<dbReference type="EMBL" id="CAXKWB010079346">
    <property type="protein sequence ID" value="CAL4203456.1"/>
    <property type="molecule type" value="Genomic_DNA"/>
</dbReference>
<keyword evidence="4" id="KW-0963">Cytoplasm</keyword>
<comment type="subcellular location">
    <subcellularLocation>
        <location evidence="2">Cytoplasm</location>
    </subcellularLocation>
</comment>
<feature type="non-terminal residue" evidence="9">
    <location>
        <position position="1"/>
    </location>
</feature>
<evidence type="ECO:0000313" key="10">
    <source>
        <dbReference type="Proteomes" id="UP001497623"/>
    </source>
</evidence>
<reference evidence="9 10" key="1">
    <citation type="submission" date="2024-05" db="EMBL/GenBank/DDBJ databases">
        <authorList>
            <person name="Wallberg A."/>
        </authorList>
    </citation>
    <scope>NUCLEOTIDE SEQUENCE [LARGE SCALE GENOMIC DNA]</scope>
</reference>
<dbReference type="PANTHER" id="PTHR10742">
    <property type="entry name" value="FLAVIN MONOAMINE OXIDASE"/>
    <property type="match status" value="1"/>
</dbReference>
<evidence type="ECO:0000256" key="2">
    <source>
        <dbReference type="ARBA" id="ARBA00004496"/>
    </source>
</evidence>
<feature type="domain" description="Amine oxidase" evidence="8">
    <location>
        <begin position="3"/>
        <end position="128"/>
    </location>
</feature>
<keyword evidence="5" id="KW-0285">Flavoprotein</keyword>
<organism evidence="9 10">
    <name type="scientific">Meganyctiphanes norvegica</name>
    <name type="common">Northern krill</name>
    <name type="synonym">Thysanopoda norvegica</name>
    <dbReference type="NCBI Taxonomy" id="48144"/>
    <lineage>
        <taxon>Eukaryota</taxon>
        <taxon>Metazoa</taxon>
        <taxon>Ecdysozoa</taxon>
        <taxon>Arthropoda</taxon>
        <taxon>Crustacea</taxon>
        <taxon>Multicrustacea</taxon>
        <taxon>Malacostraca</taxon>
        <taxon>Eumalacostraca</taxon>
        <taxon>Eucarida</taxon>
        <taxon>Euphausiacea</taxon>
        <taxon>Euphausiidae</taxon>
        <taxon>Meganyctiphanes</taxon>
    </lineage>
</organism>
<gene>
    <name evidence="9" type="ORF">MNOR_LOCUS37781</name>
</gene>
<comment type="caution">
    <text evidence="9">The sequence shown here is derived from an EMBL/GenBank/DDBJ whole genome shotgun (WGS) entry which is preliminary data.</text>
</comment>
<dbReference type="Proteomes" id="UP001497623">
    <property type="component" value="Unassembled WGS sequence"/>
</dbReference>
<evidence type="ECO:0000313" key="9">
    <source>
        <dbReference type="EMBL" id="CAL4203456.1"/>
    </source>
</evidence>
<evidence type="ECO:0000256" key="3">
    <source>
        <dbReference type="ARBA" id="ARBA00005995"/>
    </source>
</evidence>
<dbReference type="InterPro" id="IPR002937">
    <property type="entry name" value="Amino_oxidase"/>
</dbReference>
<evidence type="ECO:0000256" key="6">
    <source>
        <dbReference type="ARBA" id="ARBA00022827"/>
    </source>
</evidence>
<proteinExistence type="inferred from homology"/>
<dbReference type="SUPFAM" id="SSF54373">
    <property type="entry name" value="FAD-linked reductases, C-terminal domain"/>
    <property type="match status" value="1"/>
</dbReference>
<accession>A0AAV2SLH7</accession>
<keyword evidence="6" id="KW-0274">FAD</keyword>
<evidence type="ECO:0000256" key="4">
    <source>
        <dbReference type="ARBA" id="ARBA00022490"/>
    </source>
</evidence>
<protein>
    <recommendedName>
        <fullName evidence="8">Amine oxidase domain-containing protein</fullName>
    </recommendedName>
</protein>
<dbReference type="GO" id="GO:0046592">
    <property type="term" value="F:polyamine oxidase activity"/>
    <property type="evidence" value="ECO:0007669"/>
    <property type="project" value="TreeGrafter"/>
</dbReference>
<evidence type="ECO:0000256" key="7">
    <source>
        <dbReference type="ARBA" id="ARBA00023002"/>
    </source>
</evidence>
<dbReference type="GO" id="GO:0005737">
    <property type="term" value="C:cytoplasm"/>
    <property type="evidence" value="ECO:0007669"/>
    <property type="project" value="UniProtKB-SubCell"/>
</dbReference>
<evidence type="ECO:0000259" key="8">
    <source>
        <dbReference type="Pfam" id="PF01593"/>
    </source>
</evidence>
<dbReference type="AlphaFoldDB" id="A0AAV2SLH7"/>